<evidence type="ECO:0000313" key="1">
    <source>
        <dbReference type="EMBL" id="GCA91702.1"/>
    </source>
</evidence>
<protein>
    <submittedName>
        <fullName evidence="1">Uncharacterized protein</fullName>
    </submittedName>
</protein>
<dbReference type="Proteomes" id="UP000321223">
    <property type="component" value="Unassembled WGS sequence"/>
</dbReference>
<proteinExistence type="predicted"/>
<gene>
    <name evidence="1" type="ORF">MAE30S32_03540</name>
</gene>
<dbReference type="EMBL" id="BHVU01000010">
    <property type="protein sequence ID" value="GCA91702.1"/>
    <property type="molecule type" value="Genomic_DNA"/>
</dbReference>
<reference evidence="1 2" key="1">
    <citation type="journal article" date="2019" name="Appl. Environ. Microbiol.">
        <title>Co-occurrence of broad and narrow host-range viruses infecting the toxic bloom-forming cyanobacterium Microcystis aeruginosa.</title>
        <authorList>
            <person name="Morimoto D."/>
            <person name="Tominaga K."/>
            <person name="Nishimura Y."/>
            <person name="Yoshida N."/>
            <person name="Kimura S."/>
            <person name="Sako Y."/>
            <person name="Yoshida T."/>
        </authorList>
    </citation>
    <scope>NUCLEOTIDE SEQUENCE [LARGE SCALE GENOMIC DNA]</scope>
    <source>
        <strain evidence="1 2">11-30S32</strain>
    </source>
</reference>
<name>A0A510PD73_MICAE</name>
<organism evidence="1 2">
    <name type="scientific">Microcystis aeruginosa 11-30S32</name>
    <dbReference type="NCBI Taxonomy" id="2358142"/>
    <lineage>
        <taxon>Bacteria</taxon>
        <taxon>Bacillati</taxon>
        <taxon>Cyanobacteriota</taxon>
        <taxon>Cyanophyceae</taxon>
        <taxon>Oscillatoriophycideae</taxon>
        <taxon>Chroococcales</taxon>
        <taxon>Microcystaceae</taxon>
        <taxon>Microcystis</taxon>
    </lineage>
</organism>
<evidence type="ECO:0000313" key="2">
    <source>
        <dbReference type="Proteomes" id="UP000321223"/>
    </source>
</evidence>
<accession>A0A510PD73</accession>
<comment type="caution">
    <text evidence="1">The sequence shown here is derived from an EMBL/GenBank/DDBJ whole genome shotgun (WGS) entry which is preliminary data.</text>
</comment>
<dbReference type="AlphaFoldDB" id="A0A510PD73"/>
<sequence length="34" mass="3962">MSHQVYALIFAVEGEEFLRLQDCHESKLICHQSV</sequence>